<evidence type="ECO:0000256" key="4">
    <source>
        <dbReference type="ARBA" id="ARBA00023239"/>
    </source>
</evidence>
<dbReference type="PANTHER" id="PTHR30246:SF1">
    <property type="entry name" value="2-DEHYDRO-3-DEOXY-6-PHOSPHOGALACTONATE ALDOLASE-RELATED"/>
    <property type="match status" value="1"/>
</dbReference>
<evidence type="ECO:0000313" key="6">
    <source>
        <dbReference type="EMBL" id="AWG25028.1"/>
    </source>
</evidence>
<dbReference type="EMBL" id="CP020919">
    <property type="protein sequence ID" value="AWG25028.1"/>
    <property type="molecule type" value="Genomic_DNA"/>
</dbReference>
<sequence length="223" mass="24044">MAVFSKLEVLNTINGNGIVPVFYHPDVALCKQVLQAVYDGGIRVFEFTNRGDGAHLVYSELLAFVKSNLPGLILGIGSVVDAGTTALYLQLGANFIVSPIVNAEMAVTCNRRKIPWMPGCGSLTEISYAESLGADIVKIFPAEQVGGVDFIKNIKGPCPWTTIMPTGGVRPEEENLAQWFAAGAHCVGLGSQLFVKDVHGNLDFEAIQHTSRIAVEAFKKHKK</sequence>
<dbReference type="SUPFAM" id="SSF51569">
    <property type="entry name" value="Aldolase"/>
    <property type="match status" value="1"/>
</dbReference>
<dbReference type="Gene3D" id="3.20.20.70">
    <property type="entry name" value="Aldolase class I"/>
    <property type="match status" value="1"/>
</dbReference>
<organism evidence="6 7">
    <name type="scientific">Flavobacterium kingsejongi</name>
    <dbReference type="NCBI Taxonomy" id="1678728"/>
    <lineage>
        <taxon>Bacteria</taxon>
        <taxon>Pseudomonadati</taxon>
        <taxon>Bacteroidota</taxon>
        <taxon>Flavobacteriia</taxon>
        <taxon>Flavobacteriales</taxon>
        <taxon>Flavobacteriaceae</taxon>
        <taxon>Flavobacterium</taxon>
    </lineage>
</organism>
<keyword evidence="5" id="KW-0119">Carbohydrate metabolism</keyword>
<name>A0A2S1LMW9_9FLAO</name>
<dbReference type="Proteomes" id="UP000244677">
    <property type="component" value="Chromosome"/>
</dbReference>
<evidence type="ECO:0000313" key="7">
    <source>
        <dbReference type="Proteomes" id="UP000244677"/>
    </source>
</evidence>
<dbReference type="GO" id="GO:0016829">
    <property type="term" value="F:lyase activity"/>
    <property type="evidence" value="ECO:0007669"/>
    <property type="project" value="UniProtKB-KW"/>
</dbReference>
<dbReference type="NCBIfam" id="NF005499">
    <property type="entry name" value="PRK07114.1"/>
    <property type="match status" value="1"/>
</dbReference>
<comment type="similarity">
    <text evidence="2">Belongs to the KHG/KDPG aldolase family.</text>
</comment>
<evidence type="ECO:0000256" key="5">
    <source>
        <dbReference type="ARBA" id="ARBA00023277"/>
    </source>
</evidence>
<dbReference type="AlphaFoldDB" id="A0A2S1LMW9"/>
<evidence type="ECO:0000256" key="2">
    <source>
        <dbReference type="ARBA" id="ARBA00006906"/>
    </source>
</evidence>
<dbReference type="OrthoDB" id="9802667at2"/>
<accession>A0A2S1LMW9</accession>
<dbReference type="InterPro" id="IPR013785">
    <property type="entry name" value="Aldolase_TIM"/>
</dbReference>
<dbReference type="CDD" id="cd00452">
    <property type="entry name" value="KDPG_aldolase"/>
    <property type="match status" value="1"/>
</dbReference>
<dbReference type="KEGG" id="fki:FK004_07180"/>
<dbReference type="Pfam" id="PF01081">
    <property type="entry name" value="Aldolase"/>
    <property type="match status" value="1"/>
</dbReference>
<evidence type="ECO:0000256" key="3">
    <source>
        <dbReference type="ARBA" id="ARBA00011233"/>
    </source>
</evidence>
<dbReference type="PANTHER" id="PTHR30246">
    <property type="entry name" value="2-KETO-3-DEOXY-6-PHOSPHOGLUCONATE ALDOLASE"/>
    <property type="match status" value="1"/>
</dbReference>
<dbReference type="InterPro" id="IPR000887">
    <property type="entry name" value="Aldlse_KDPG_KHG"/>
</dbReference>
<proteinExistence type="inferred from homology"/>
<reference evidence="6 7" key="1">
    <citation type="submission" date="2017-04" db="EMBL/GenBank/DDBJ databases">
        <title>Complete genome sequence of Flavobacterium kingsejong AJ004.</title>
        <authorList>
            <person name="Lee P.C."/>
        </authorList>
    </citation>
    <scope>NUCLEOTIDE SEQUENCE [LARGE SCALE GENOMIC DNA]</scope>
    <source>
        <strain evidence="6 7">AJ004</strain>
    </source>
</reference>
<comment type="subunit">
    <text evidence="3">Homotrimer.</text>
</comment>
<keyword evidence="4" id="KW-0456">Lyase</keyword>
<comment type="pathway">
    <text evidence="1">Carbohydrate acid metabolism.</text>
</comment>
<protein>
    <submittedName>
        <fullName evidence="6">Bifunctional 4-hydroxy-2-oxoglutarate aldolase/2-dehydro-3-deoxy-phosphogluconate aldolase</fullName>
    </submittedName>
</protein>
<keyword evidence="7" id="KW-1185">Reference proteome</keyword>
<dbReference type="RefSeq" id="WP_108736650.1">
    <property type="nucleotide sequence ID" value="NZ_CP020919.1"/>
</dbReference>
<gene>
    <name evidence="6" type="ORF">FK004_07180</name>
</gene>
<evidence type="ECO:0000256" key="1">
    <source>
        <dbReference type="ARBA" id="ARBA00004761"/>
    </source>
</evidence>